<keyword evidence="2" id="KW-1133">Transmembrane helix</keyword>
<keyword evidence="2" id="KW-0812">Transmembrane</keyword>
<accession>A0A518BVB4</accession>
<reference evidence="3 4" key="1">
    <citation type="submission" date="2019-02" db="EMBL/GenBank/DDBJ databases">
        <title>Deep-cultivation of Planctomycetes and their phenomic and genomic characterization uncovers novel biology.</title>
        <authorList>
            <person name="Wiegand S."/>
            <person name="Jogler M."/>
            <person name="Boedeker C."/>
            <person name="Pinto D."/>
            <person name="Vollmers J."/>
            <person name="Rivas-Marin E."/>
            <person name="Kohn T."/>
            <person name="Peeters S.H."/>
            <person name="Heuer A."/>
            <person name="Rast P."/>
            <person name="Oberbeckmann S."/>
            <person name="Bunk B."/>
            <person name="Jeske O."/>
            <person name="Meyerdierks A."/>
            <person name="Storesund J.E."/>
            <person name="Kallscheuer N."/>
            <person name="Luecker S."/>
            <person name="Lage O.M."/>
            <person name="Pohl T."/>
            <person name="Merkel B.J."/>
            <person name="Hornburger P."/>
            <person name="Mueller R.-W."/>
            <person name="Bruemmer F."/>
            <person name="Labrenz M."/>
            <person name="Spormann A.M."/>
            <person name="Op den Camp H."/>
            <person name="Overmann J."/>
            <person name="Amann R."/>
            <person name="Jetten M.S.M."/>
            <person name="Mascher T."/>
            <person name="Medema M.H."/>
            <person name="Devos D.P."/>
            <person name="Kaster A.-K."/>
            <person name="Ovreas L."/>
            <person name="Rohde M."/>
            <person name="Galperin M.Y."/>
            <person name="Jogler C."/>
        </authorList>
    </citation>
    <scope>NUCLEOTIDE SEQUENCE [LARGE SCALE GENOMIC DNA]</scope>
    <source>
        <strain evidence="3 4">Pan265</strain>
    </source>
</reference>
<dbReference type="Proteomes" id="UP000320386">
    <property type="component" value="Chromosome"/>
</dbReference>
<keyword evidence="4" id="KW-1185">Reference proteome</keyword>
<dbReference type="OrthoDB" id="278101at2"/>
<gene>
    <name evidence="3" type="ORF">Pan265_07660</name>
</gene>
<feature type="transmembrane region" description="Helical" evidence="2">
    <location>
        <begin position="12"/>
        <end position="33"/>
    </location>
</feature>
<evidence type="ECO:0000313" key="3">
    <source>
        <dbReference type="EMBL" id="QDU70922.1"/>
    </source>
</evidence>
<keyword evidence="2" id="KW-0472">Membrane</keyword>
<feature type="region of interest" description="Disordered" evidence="1">
    <location>
        <begin position="345"/>
        <end position="369"/>
    </location>
</feature>
<sequence length="475" mass="51833">MNALINWIRNNPLSLVAILVSVASLVVMTWFMIGSGGLRDQLSQQAQAIKKLRSYRAVQVSLPPSKPGEQGYEASGVMVNAQAIEKVEAINQQMDRQSRLVGELALNFNRGTVNNADVRLMFGSVAAGLERRPMRERLFPRTGSDSDAYAAREDYLRAFRDMLGPWSPDGPAWRLDAGNPPSPEEIAARIGEVEADLFQDSDRGQLDEAAIQHEMETKRIALLQLFKEKAESIHVYTAFTPDLMISPFQIGAWAQGTMKPDMLTLWEAQMELWIQQDLVAAIAWANRVWEASSLEGGTGTSVINAPVKRLLGITVIPGYVGTHTAGGMGQTAVINTGGSRSRGGGFMGSSAGMGGRGGQGGGASEHGPTDRNFFVSPTGRLSNSMYDVRHAAITLHVDAKQLPRVFESFSRINFMTVIDCSMQDVDEFGPEGYAGGFYYGDADVIRVDLVIECVFLRQWTTTLMPDEAKAYVGVN</sequence>
<feature type="compositionally biased region" description="Gly residues" evidence="1">
    <location>
        <begin position="345"/>
        <end position="364"/>
    </location>
</feature>
<evidence type="ECO:0000256" key="2">
    <source>
        <dbReference type="SAM" id="Phobius"/>
    </source>
</evidence>
<proteinExistence type="predicted"/>
<evidence type="ECO:0000313" key="4">
    <source>
        <dbReference type="Proteomes" id="UP000320386"/>
    </source>
</evidence>
<organism evidence="3 4">
    <name type="scientific">Mucisphaera calidilacus</name>
    <dbReference type="NCBI Taxonomy" id="2527982"/>
    <lineage>
        <taxon>Bacteria</taxon>
        <taxon>Pseudomonadati</taxon>
        <taxon>Planctomycetota</taxon>
        <taxon>Phycisphaerae</taxon>
        <taxon>Phycisphaerales</taxon>
        <taxon>Phycisphaeraceae</taxon>
        <taxon>Mucisphaera</taxon>
    </lineage>
</organism>
<dbReference type="KEGG" id="mcad:Pan265_07660"/>
<evidence type="ECO:0000256" key="1">
    <source>
        <dbReference type="SAM" id="MobiDB-lite"/>
    </source>
</evidence>
<name>A0A518BVB4_9BACT</name>
<dbReference type="RefSeq" id="WP_145445060.1">
    <property type="nucleotide sequence ID" value="NZ_CP036280.1"/>
</dbReference>
<protein>
    <submittedName>
        <fullName evidence="3">Uncharacterized protein</fullName>
    </submittedName>
</protein>
<dbReference type="EMBL" id="CP036280">
    <property type="protein sequence ID" value="QDU70922.1"/>
    <property type="molecule type" value="Genomic_DNA"/>
</dbReference>
<dbReference type="AlphaFoldDB" id="A0A518BVB4"/>